<keyword evidence="19" id="KW-1185">Reference proteome</keyword>
<dbReference type="PANTHER" id="PTHR11712">
    <property type="entry name" value="POLYKETIDE SYNTHASE-RELATED"/>
    <property type="match status" value="1"/>
</dbReference>
<evidence type="ECO:0000256" key="2">
    <source>
        <dbReference type="ARBA" id="ARBA00008467"/>
    </source>
</evidence>
<keyword evidence="10 14" id="KW-0012">Acyltransferase</keyword>
<dbReference type="NCBIfam" id="NF005589">
    <property type="entry name" value="PRK07314.1"/>
    <property type="match status" value="1"/>
</dbReference>
<dbReference type="SMART" id="SM00825">
    <property type="entry name" value="PKS_KS"/>
    <property type="match status" value="1"/>
</dbReference>
<evidence type="ECO:0000256" key="6">
    <source>
        <dbReference type="ARBA" id="ARBA00022679"/>
    </source>
</evidence>
<dbReference type="Pfam" id="PF00109">
    <property type="entry name" value="ketoacyl-synt"/>
    <property type="match status" value="1"/>
</dbReference>
<comment type="function">
    <text evidence="11 14">Involved in the type II fatty acid elongation cycle. Catalyzes the elongation of a wide range of acyl-ACP by the addition of two carbons from malonyl-ACP to an acyl acceptor. Can efficiently catalyze the conversion of palmitoleoyl-ACP (cis-hexadec-9-enoyl-ACP) to cis-vaccenoyl-ACP (cis-octadec-11-enoyl-ACP), an essential step in the thermal regulation of fatty acid composition.</text>
</comment>
<dbReference type="GO" id="GO:0006633">
    <property type="term" value="P:fatty acid biosynthetic process"/>
    <property type="evidence" value="ECO:0007669"/>
    <property type="project" value="UniProtKB-UniRule"/>
</dbReference>
<evidence type="ECO:0000256" key="11">
    <source>
        <dbReference type="ARBA" id="ARBA00024006"/>
    </source>
</evidence>
<dbReference type="FunFam" id="3.40.47.10:FF:000009">
    <property type="entry name" value="3-oxoacyl-[acyl-carrier-protein] synthase 2"/>
    <property type="match status" value="1"/>
</dbReference>
<gene>
    <name evidence="18" type="primary">fabF_1</name>
    <name evidence="18" type="ORF">XM38_031360</name>
</gene>
<evidence type="ECO:0000256" key="8">
    <source>
        <dbReference type="ARBA" id="ARBA00023098"/>
    </source>
</evidence>
<accession>A0A1Z3HPJ2</accession>
<dbReference type="CDD" id="cd00834">
    <property type="entry name" value="KAS_I_II"/>
    <property type="match status" value="1"/>
</dbReference>
<keyword evidence="6 14" id="KW-0808">Transferase</keyword>
<dbReference type="PROSITE" id="PS52004">
    <property type="entry name" value="KS3_2"/>
    <property type="match status" value="1"/>
</dbReference>
<dbReference type="EC" id="2.3.1.179" evidence="3 14"/>
<feature type="domain" description="Ketosynthase family 3 (KS3)" evidence="17">
    <location>
        <begin position="6"/>
        <end position="414"/>
    </location>
</feature>
<evidence type="ECO:0000256" key="4">
    <source>
        <dbReference type="ARBA" id="ARBA00014657"/>
    </source>
</evidence>
<organism evidence="18 19">
    <name type="scientific">Halomicronema hongdechloris C2206</name>
    <dbReference type="NCBI Taxonomy" id="1641165"/>
    <lineage>
        <taxon>Bacteria</taxon>
        <taxon>Bacillati</taxon>
        <taxon>Cyanobacteriota</taxon>
        <taxon>Cyanophyceae</taxon>
        <taxon>Nodosilineales</taxon>
        <taxon>Nodosilineaceae</taxon>
        <taxon>Halomicronema</taxon>
    </lineage>
</organism>
<dbReference type="InterPro" id="IPR014030">
    <property type="entry name" value="Ketoacyl_synth_N"/>
</dbReference>
<evidence type="ECO:0000256" key="3">
    <source>
        <dbReference type="ARBA" id="ARBA00012356"/>
    </source>
</evidence>
<dbReference type="UniPathway" id="UPA00094"/>
<dbReference type="InterPro" id="IPR020841">
    <property type="entry name" value="PKS_Beta-ketoAc_synthase_dom"/>
</dbReference>
<evidence type="ECO:0000259" key="17">
    <source>
        <dbReference type="PROSITE" id="PS52004"/>
    </source>
</evidence>
<evidence type="ECO:0000256" key="14">
    <source>
        <dbReference type="PIRNR" id="PIRNR000447"/>
    </source>
</evidence>
<evidence type="ECO:0000256" key="15">
    <source>
        <dbReference type="PIRSR" id="PIRSR000447-1"/>
    </source>
</evidence>
<dbReference type="PROSITE" id="PS00606">
    <property type="entry name" value="KS3_1"/>
    <property type="match status" value="1"/>
</dbReference>
<evidence type="ECO:0000256" key="13">
    <source>
        <dbReference type="ARBA" id="ARBA00047659"/>
    </source>
</evidence>
<dbReference type="AlphaFoldDB" id="A0A1Z3HPJ2"/>
<dbReference type="Gene3D" id="3.40.47.10">
    <property type="match status" value="1"/>
</dbReference>
<evidence type="ECO:0000256" key="7">
    <source>
        <dbReference type="ARBA" id="ARBA00022832"/>
    </source>
</evidence>
<dbReference type="GO" id="GO:0005829">
    <property type="term" value="C:cytosol"/>
    <property type="evidence" value="ECO:0007669"/>
    <property type="project" value="TreeGrafter"/>
</dbReference>
<comment type="catalytic activity">
    <reaction evidence="13 14">
        <text>a fatty acyl-[ACP] + malonyl-[ACP] + H(+) = a 3-oxoacyl-[ACP] + holo-[ACP] + CO2</text>
        <dbReference type="Rhea" id="RHEA:22836"/>
        <dbReference type="Rhea" id="RHEA-COMP:9623"/>
        <dbReference type="Rhea" id="RHEA-COMP:9685"/>
        <dbReference type="Rhea" id="RHEA-COMP:9916"/>
        <dbReference type="Rhea" id="RHEA-COMP:14125"/>
        <dbReference type="ChEBI" id="CHEBI:15378"/>
        <dbReference type="ChEBI" id="CHEBI:16526"/>
        <dbReference type="ChEBI" id="CHEBI:64479"/>
        <dbReference type="ChEBI" id="CHEBI:78449"/>
        <dbReference type="ChEBI" id="CHEBI:78776"/>
        <dbReference type="ChEBI" id="CHEBI:138651"/>
    </reaction>
</comment>
<dbReference type="InterPro" id="IPR017568">
    <property type="entry name" value="3-oxoacyl-ACP_synth-2"/>
</dbReference>
<evidence type="ECO:0000256" key="10">
    <source>
        <dbReference type="ARBA" id="ARBA00023315"/>
    </source>
</evidence>
<dbReference type="RefSeq" id="WP_080807066.1">
    <property type="nucleotide sequence ID" value="NZ_CP021983.2"/>
</dbReference>
<dbReference type="STRING" id="1641165.XM38_07155"/>
<dbReference type="InterPro" id="IPR000794">
    <property type="entry name" value="Beta-ketoacyl_synthase"/>
</dbReference>
<sequence length="417" mass="43289">MANLEPKRVVITGLGAITPIGNTPDEYWQGLVSGRNGIGPITAFDASQHASRIAGEVKDFDPLQYLDRKDAKRMDRFAQFAIAASQQALSDAKLEITDLNAEQIGVMIGTGVGGIKVMEDQQAVYLTRGPSRCSPFMVPMMIANMAAGLTAIHLGAKGPNSCPVTACAAGSNAIGDAFRLVQGGYAQAMICGGTEAAVTPLAVAGFAAARALSSRNDDPAHASRPFDQGRDGFVIGEGCGILVLESLEHALSRGAHIYAEMIGYGMTCDAYHMTAPVPGGEGAARCIRLALKDGGVTPADISYINAHGTSTPANDPTETQAIKTALGTAAYQVAVSSTKSMTGHLLGGSGGIEGVATVLALAHDRVPPTINLAAPDQDCDLDYVPNQSRAQPVTVALSNSFGFGGHNVTLVFRKYSR</sequence>
<name>A0A1Z3HPJ2_9CYAN</name>
<evidence type="ECO:0000256" key="16">
    <source>
        <dbReference type="RuleBase" id="RU003694"/>
    </source>
</evidence>
<dbReference type="InterPro" id="IPR016039">
    <property type="entry name" value="Thiolase-like"/>
</dbReference>
<keyword evidence="9 14" id="KW-0275">Fatty acid biosynthesis</keyword>
<evidence type="ECO:0000256" key="12">
    <source>
        <dbReference type="ARBA" id="ARBA00047318"/>
    </source>
</evidence>
<evidence type="ECO:0000313" key="19">
    <source>
        <dbReference type="Proteomes" id="UP000191901"/>
    </source>
</evidence>
<feature type="active site" description="For beta-ketoacyl synthase activity" evidence="15">
    <location>
        <position position="167"/>
    </location>
</feature>
<comment type="catalytic activity">
    <reaction evidence="12 14">
        <text>(9Z)-hexadecenoyl-[ACP] + malonyl-[ACP] + H(+) = 3-oxo-(11Z)-octadecenoyl-[ACP] + holo-[ACP] + CO2</text>
        <dbReference type="Rhea" id="RHEA:55040"/>
        <dbReference type="Rhea" id="RHEA-COMP:9623"/>
        <dbReference type="Rhea" id="RHEA-COMP:9685"/>
        <dbReference type="Rhea" id="RHEA-COMP:10800"/>
        <dbReference type="Rhea" id="RHEA-COMP:14074"/>
        <dbReference type="ChEBI" id="CHEBI:15378"/>
        <dbReference type="ChEBI" id="CHEBI:16526"/>
        <dbReference type="ChEBI" id="CHEBI:64479"/>
        <dbReference type="ChEBI" id="CHEBI:78449"/>
        <dbReference type="ChEBI" id="CHEBI:83989"/>
        <dbReference type="ChEBI" id="CHEBI:138538"/>
        <dbReference type="EC" id="2.3.1.179"/>
    </reaction>
</comment>
<dbReference type="NCBIfam" id="TIGR03150">
    <property type="entry name" value="fabF"/>
    <property type="match status" value="1"/>
</dbReference>
<reference evidence="18 19" key="1">
    <citation type="journal article" date="2016" name="Biochim. Biophys. Acta">
        <title>Characterization of red-shifted phycobilisomes isolated from the chlorophyll f-containing cyanobacterium Halomicronema hongdechloris.</title>
        <authorList>
            <person name="Li Y."/>
            <person name="Lin Y."/>
            <person name="Garvey C.J."/>
            <person name="Birch D."/>
            <person name="Corkery R.W."/>
            <person name="Loughlin P.C."/>
            <person name="Scheer H."/>
            <person name="Willows R.D."/>
            <person name="Chen M."/>
        </authorList>
    </citation>
    <scope>NUCLEOTIDE SEQUENCE [LARGE SCALE GENOMIC DNA]</scope>
    <source>
        <strain evidence="18 19">C2206</strain>
    </source>
</reference>
<dbReference type="GO" id="GO:0004315">
    <property type="term" value="F:3-oxoacyl-[acyl-carrier-protein] synthase activity"/>
    <property type="evidence" value="ECO:0007669"/>
    <property type="project" value="UniProtKB-UniRule"/>
</dbReference>
<proteinExistence type="inferred from homology"/>
<protein>
    <recommendedName>
        <fullName evidence="4 14">3-oxoacyl-[acyl-carrier-protein] synthase 2</fullName>
        <ecNumber evidence="3 14">2.3.1.179</ecNumber>
    </recommendedName>
</protein>
<dbReference type="Pfam" id="PF02801">
    <property type="entry name" value="Ketoacyl-synt_C"/>
    <property type="match status" value="1"/>
</dbReference>
<evidence type="ECO:0000256" key="5">
    <source>
        <dbReference type="ARBA" id="ARBA00022516"/>
    </source>
</evidence>
<keyword evidence="5 14" id="KW-0444">Lipid biosynthesis</keyword>
<dbReference type="InterPro" id="IPR018201">
    <property type="entry name" value="Ketoacyl_synth_AS"/>
</dbReference>
<dbReference type="NCBIfam" id="NF004970">
    <property type="entry name" value="PRK06333.1"/>
    <property type="match status" value="1"/>
</dbReference>
<dbReference type="SUPFAM" id="SSF53901">
    <property type="entry name" value="Thiolase-like"/>
    <property type="match status" value="2"/>
</dbReference>
<evidence type="ECO:0000256" key="9">
    <source>
        <dbReference type="ARBA" id="ARBA00023160"/>
    </source>
</evidence>
<evidence type="ECO:0000256" key="1">
    <source>
        <dbReference type="ARBA" id="ARBA00005194"/>
    </source>
</evidence>
<dbReference type="OrthoDB" id="9808669at2"/>
<dbReference type="InterPro" id="IPR014031">
    <property type="entry name" value="Ketoacyl_synth_C"/>
</dbReference>
<keyword evidence="7" id="KW-0276">Fatty acid metabolism</keyword>
<dbReference type="PIRSF" id="PIRSF000447">
    <property type="entry name" value="KAS_II"/>
    <property type="match status" value="1"/>
</dbReference>
<dbReference type="EMBL" id="CP021983">
    <property type="protein sequence ID" value="ASC72182.1"/>
    <property type="molecule type" value="Genomic_DNA"/>
</dbReference>
<dbReference type="Proteomes" id="UP000191901">
    <property type="component" value="Chromosome"/>
</dbReference>
<dbReference type="PANTHER" id="PTHR11712:SF336">
    <property type="entry name" value="3-OXOACYL-[ACYL-CARRIER-PROTEIN] SYNTHASE, MITOCHONDRIAL"/>
    <property type="match status" value="1"/>
</dbReference>
<keyword evidence="8" id="KW-0443">Lipid metabolism</keyword>
<evidence type="ECO:0000313" key="18">
    <source>
        <dbReference type="EMBL" id="ASC72182.1"/>
    </source>
</evidence>
<dbReference type="KEGG" id="hhg:XM38_031360"/>
<comment type="pathway">
    <text evidence="1 14">Lipid metabolism; fatty acid biosynthesis.</text>
</comment>
<comment type="similarity">
    <text evidence="2 14 16">Belongs to the thiolase-like superfamily. Beta-ketoacyl-ACP synthases family.</text>
</comment>